<feature type="active site" description="O-(3'-phospho-DNA)-tyrosine intermediate" evidence="10">
    <location>
        <position position="273"/>
    </location>
</feature>
<evidence type="ECO:0000256" key="7">
    <source>
        <dbReference type="ARBA" id="ARBA00023125"/>
    </source>
</evidence>
<feature type="active site" evidence="10">
    <location>
        <position position="168"/>
    </location>
</feature>
<dbReference type="EMBL" id="CP006939">
    <property type="protein sequence ID" value="AHC14567.1"/>
    <property type="molecule type" value="Genomic_DNA"/>
</dbReference>
<dbReference type="PROSITE" id="PS51900">
    <property type="entry name" value="CB"/>
    <property type="match status" value="1"/>
</dbReference>
<dbReference type="GO" id="GO:0003677">
    <property type="term" value="F:DNA binding"/>
    <property type="evidence" value="ECO:0007669"/>
    <property type="project" value="UniProtKB-UniRule"/>
</dbReference>
<gene>
    <name evidence="10" type="primary">xerC</name>
    <name evidence="13" type="ORF">L21SP2_1164</name>
</gene>
<comment type="subcellular location">
    <subcellularLocation>
        <location evidence="1 10">Cytoplasm</location>
    </subcellularLocation>
</comment>
<protein>
    <recommendedName>
        <fullName evidence="10">Tyrosine recombinase XerC</fullName>
    </recommendedName>
</protein>
<dbReference type="InterPro" id="IPR013762">
    <property type="entry name" value="Integrase-like_cat_sf"/>
</dbReference>
<feature type="active site" evidence="10">
    <location>
        <position position="144"/>
    </location>
</feature>
<dbReference type="InterPro" id="IPR010998">
    <property type="entry name" value="Integrase_recombinase_N"/>
</dbReference>
<dbReference type="HOGENOM" id="CLU_027562_9_0_12"/>
<evidence type="ECO:0000256" key="8">
    <source>
        <dbReference type="ARBA" id="ARBA00023172"/>
    </source>
</evidence>
<dbReference type="InterPro" id="IPR004107">
    <property type="entry name" value="Integrase_SAM-like_N"/>
</dbReference>
<dbReference type="InterPro" id="IPR011932">
    <property type="entry name" value="Recomb_XerD"/>
</dbReference>
<dbReference type="GO" id="GO:0009037">
    <property type="term" value="F:tyrosine-based site-specific recombinase activity"/>
    <property type="evidence" value="ECO:0007669"/>
    <property type="project" value="UniProtKB-UniRule"/>
</dbReference>
<keyword evidence="6 10" id="KW-0229">DNA integration</keyword>
<evidence type="ECO:0000256" key="6">
    <source>
        <dbReference type="ARBA" id="ARBA00022908"/>
    </source>
</evidence>
<dbReference type="InterPro" id="IPR050090">
    <property type="entry name" value="Tyrosine_recombinase_XerCD"/>
</dbReference>
<evidence type="ECO:0000256" key="3">
    <source>
        <dbReference type="ARBA" id="ARBA00022490"/>
    </source>
</evidence>
<dbReference type="GO" id="GO:0007059">
    <property type="term" value="P:chromosome segregation"/>
    <property type="evidence" value="ECO:0007669"/>
    <property type="project" value="UniProtKB-UniRule"/>
</dbReference>
<dbReference type="NCBIfam" id="TIGR02225">
    <property type="entry name" value="recomb_XerD"/>
    <property type="match status" value="1"/>
</dbReference>
<dbReference type="InterPro" id="IPR002104">
    <property type="entry name" value="Integrase_catalytic"/>
</dbReference>
<evidence type="ECO:0000256" key="9">
    <source>
        <dbReference type="ARBA" id="ARBA00023306"/>
    </source>
</evidence>
<comment type="similarity">
    <text evidence="10">Belongs to the 'phage' integrase family. XerC subfamily.</text>
</comment>
<evidence type="ECO:0000259" key="11">
    <source>
        <dbReference type="PROSITE" id="PS51898"/>
    </source>
</evidence>
<dbReference type="SUPFAM" id="SSF56349">
    <property type="entry name" value="DNA breaking-rejoining enzymes"/>
    <property type="match status" value="1"/>
</dbReference>
<feature type="active site" evidence="10">
    <location>
        <position position="238"/>
    </location>
</feature>
<evidence type="ECO:0000259" key="12">
    <source>
        <dbReference type="PROSITE" id="PS51900"/>
    </source>
</evidence>
<dbReference type="STRING" id="1307761.L21SP2_1164"/>
<proteinExistence type="inferred from homology"/>
<dbReference type="InterPro" id="IPR023009">
    <property type="entry name" value="Tyrosine_recombinase_XerC/XerD"/>
</dbReference>
<organism evidence="13 14">
    <name type="scientific">Salinispira pacifica</name>
    <dbReference type="NCBI Taxonomy" id="1307761"/>
    <lineage>
        <taxon>Bacteria</taxon>
        <taxon>Pseudomonadati</taxon>
        <taxon>Spirochaetota</taxon>
        <taxon>Spirochaetia</taxon>
        <taxon>Spirochaetales</taxon>
        <taxon>Spirochaetaceae</taxon>
        <taxon>Salinispira</taxon>
    </lineage>
</organism>
<dbReference type="PANTHER" id="PTHR30349:SF81">
    <property type="entry name" value="TYROSINE RECOMBINASE XERC"/>
    <property type="match status" value="1"/>
</dbReference>
<keyword evidence="3 10" id="KW-0963">Cytoplasm</keyword>
<evidence type="ECO:0000256" key="10">
    <source>
        <dbReference type="HAMAP-Rule" id="MF_01808"/>
    </source>
</evidence>
<dbReference type="PANTHER" id="PTHR30349">
    <property type="entry name" value="PHAGE INTEGRASE-RELATED"/>
    <property type="match status" value="1"/>
</dbReference>
<accession>V5WFI8</accession>
<evidence type="ECO:0000256" key="4">
    <source>
        <dbReference type="ARBA" id="ARBA00022618"/>
    </source>
</evidence>
<evidence type="ECO:0000256" key="5">
    <source>
        <dbReference type="ARBA" id="ARBA00022829"/>
    </source>
</evidence>
<feature type="domain" description="Tyr recombinase" evidence="11">
    <location>
        <begin position="104"/>
        <end position="286"/>
    </location>
</feature>
<dbReference type="PATRIC" id="fig|1307761.3.peg.1159"/>
<dbReference type="NCBIfam" id="NF001399">
    <property type="entry name" value="PRK00283.1"/>
    <property type="match status" value="1"/>
</dbReference>
<evidence type="ECO:0000256" key="2">
    <source>
        <dbReference type="ARBA" id="ARBA00010450"/>
    </source>
</evidence>
<comment type="similarity">
    <text evidence="2">Belongs to the 'phage' integrase family. XerD subfamily.</text>
</comment>
<dbReference type="eggNOG" id="COG4974">
    <property type="taxonomic scope" value="Bacteria"/>
</dbReference>
<dbReference type="AlphaFoldDB" id="V5WFI8"/>
<dbReference type="KEGG" id="slr:L21SP2_1164"/>
<dbReference type="Pfam" id="PF02899">
    <property type="entry name" value="Phage_int_SAM_1"/>
    <property type="match status" value="1"/>
</dbReference>
<keyword evidence="7 10" id="KW-0238">DNA-binding</keyword>
<dbReference type="Pfam" id="PF00589">
    <property type="entry name" value="Phage_integrase"/>
    <property type="match status" value="1"/>
</dbReference>
<reference evidence="13 14" key="1">
    <citation type="journal article" date="2015" name="Stand. Genomic Sci.">
        <title>Complete genome sequence and description of Salinispira pacifica gen. nov., sp. nov., a novel spirochaete isolated form a hypersaline microbial mat.</title>
        <authorList>
            <person name="Ben Hania W."/>
            <person name="Joseph M."/>
            <person name="Schumann P."/>
            <person name="Bunk B."/>
            <person name="Fiebig A."/>
            <person name="Sproer C."/>
            <person name="Klenk H.P."/>
            <person name="Fardeau M.L."/>
            <person name="Spring S."/>
        </authorList>
    </citation>
    <scope>NUCLEOTIDE SEQUENCE [LARGE SCALE GENOMIC DNA]</scope>
    <source>
        <strain evidence="13 14">L21-RPul-D2</strain>
    </source>
</reference>
<sequence length="301" mass="34602">MDPGKFFIDHLKFELQLADRTVETYGREIRSFIKFLGARGKMLNDCDEAVIQEYLVLRRKAGVDDRTVAKIISALRQFFFYLMKEKEVSTNPCLSLEMPRIPRTLPGVLSVEEVELILEQIDTDSPLGLRDRCLFELIYSCGLRISEAVDLTLERVHMDESLIRVRGKGDKERIVPMGEEAAHWIGRYIHEGRSRLYNPQRSERYVFLNHFGGKLSRKGMWKKFKEISQRAGISAKVHTLRHSFATHLLEGGADLRSVQALLGHADISTTQIYTHVDRDDLQDYHTKYHPLEEQVPGKSGG</sequence>
<comment type="subunit">
    <text evidence="10">Forms a cyclic heterotetrameric complex composed of two molecules of XerC and two molecules of XerD.</text>
</comment>
<keyword evidence="8 10" id="KW-0233">DNA recombination</keyword>
<dbReference type="GO" id="GO:0005737">
    <property type="term" value="C:cytoplasm"/>
    <property type="evidence" value="ECO:0007669"/>
    <property type="project" value="UniProtKB-SubCell"/>
</dbReference>
<evidence type="ECO:0000256" key="1">
    <source>
        <dbReference type="ARBA" id="ARBA00004496"/>
    </source>
</evidence>
<name>V5WFI8_9SPIO</name>
<dbReference type="HAMAP" id="MF_01808">
    <property type="entry name" value="Recomb_XerC_XerD"/>
    <property type="match status" value="1"/>
</dbReference>
<evidence type="ECO:0000313" key="14">
    <source>
        <dbReference type="Proteomes" id="UP000018680"/>
    </source>
</evidence>
<keyword evidence="5 10" id="KW-0159">Chromosome partition</keyword>
<dbReference type="GO" id="GO:0006313">
    <property type="term" value="P:DNA transposition"/>
    <property type="evidence" value="ECO:0007669"/>
    <property type="project" value="UniProtKB-UniRule"/>
</dbReference>
<dbReference type="GO" id="GO:0051301">
    <property type="term" value="P:cell division"/>
    <property type="evidence" value="ECO:0007669"/>
    <property type="project" value="UniProtKB-KW"/>
</dbReference>
<comment type="function">
    <text evidence="10">Site-specific tyrosine recombinase, which acts by catalyzing the cutting and rejoining of the recombining DNA molecules. The XerC-XerD complex is essential to convert dimers of the bacterial chromosome into monomers to permit their segregation at cell division. It also contributes to the segregational stability of plasmids.</text>
</comment>
<keyword evidence="4 10" id="KW-0132">Cell division</keyword>
<feature type="domain" description="Core-binding (CB)" evidence="12">
    <location>
        <begin position="1"/>
        <end position="83"/>
    </location>
</feature>
<feature type="active site" evidence="10">
    <location>
        <position position="264"/>
    </location>
</feature>
<dbReference type="PROSITE" id="PS51898">
    <property type="entry name" value="TYR_RECOMBINASE"/>
    <property type="match status" value="1"/>
</dbReference>
<dbReference type="CDD" id="cd00798">
    <property type="entry name" value="INT_XerDC_C"/>
    <property type="match status" value="1"/>
</dbReference>
<dbReference type="Gene3D" id="1.10.443.10">
    <property type="entry name" value="Intergrase catalytic core"/>
    <property type="match status" value="1"/>
</dbReference>
<dbReference type="Proteomes" id="UP000018680">
    <property type="component" value="Chromosome"/>
</dbReference>
<keyword evidence="9 10" id="KW-0131">Cell cycle</keyword>
<dbReference type="InterPro" id="IPR044068">
    <property type="entry name" value="CB"/>
</dbReference>
<dbReference type="OrthoDB" id="341301at2"/>
<dbReference type="Gene3D" id="1.10.150.130">
    <property type="match status" value="1"/>
</dbReference>
<evidence type="ECO:0000313" key="13">
    <source>
        <dbReference type="EMBL" id="AHC14567.1"/>
    </source>
</evidence>
<keyword evidence="14" id="KW-1185">Reference proteome</keyword>
<dbReference type="InterPro" id="IPR011010">
    <property type="entry name" value="DNA_brk_join_enz"/>
</dbReference>
<dbReference type="RefSeq" id="WP_024267491.1">
    <property type="nucleotide sequence ID" value="NC_023035.1"/>
</dbReference>
<feature type="active site" evidence="10">
    <location>
        <position position="241"/>
    </location>
</feature>